<evidence type="ECO:0000313" key="5">
    <source>
        <dbReference type="Proteomes" id="UP000626148"/>
    </source>
</evidence>
<dbReference type="InterPro" id="IPR036526">
    <property type="entry name" value="C-N_Hydrolase_sf"/>
</dbReference>
<dbReference type="PANTHER" id="PTHR23088">
    <property type="entry name" value="NITRILASE-RELATED"/>
    <property type="match status" value="1"/>
</dbReference>
<keyword evidence="5" id="KW-1185">Reference proteome</keyword>
<dbReference type="InterPro" id="IPR001110">
    <property type="entry name" value="UPF0012_CS"/>
</dbReference>
<dbReference type="EMBL" id="BMXR01000008">
    <property type="protein sequence ID" value="GGX63159.1"/>
    <property type="molecule type" value="Genomic_DNA"/>
</dbReference>
<protein>
    <submittedName>
        <fullName evidence="4">Hydrolase</fullName>
    </submittedName>
</protein>
<comment type="similarity">
    <text evidence="1">Belongs to the carbon-nitrogen hydrolase superfamily. NIT1/NIT2 family.</text>
</comment>
<dbReference type="PANTHER" id="PTHR23088:SF27">
    <property type="entry name" value="DEAMINATED GLUTATHIONE AMIDASE"/>
    <property type="match status" value="1"/>
</dbReference>
<accession>A0A918NFE1</accession>
<evidence type="ECO:0000256" key="2">
    <source>
        <dbReference type="ARBA" id="ARBA00022801"/>
    </source>
</evidence>
<keyword evidence="2 4" id="KW-0378">Hydrolase</keyword>
<comment type="caution">
    <text evidence="4">The sequence shown here is derived from an EMBL/GenBank/DDBJ whole genome shotgun (WGS) entry which is preliminary data.</text>
</comment>
<sequence length="268" mass="30508">MKWYLAQMISGPSVETNLDDVRRHFEQAADAGCDAIQLPEMFALFGVKENSFIANFESDFTGPVGTPLREMAREFGLWVVAGTVPVRVREESKPRARLHVLDAEGEVRAHYDKIHMFDAVVGDAQGRYRESDQYQSGGEPVTVDTPWGRWGLTVCYDLRFPELYRKLRDEDVDTFVAPSAFTWSTGRAHWEVLCRARAIENLCYVVATNQGGQHDAKRRTWGHSMGVDPWGEVSQVGEGEAGLVYDTDLDRLAEWRDNMPVQEHRRLR</sequence>
<reference evidence="4" key="2">
    <citation type="submission" date="2020-09" db="EMBL/GenBank/DDBJ databases">
        <authorList>
            <person name="Sun Q."/>
            <person name="Kim S."/>
        </authorList>
    </citation>
    <scope>NUCLEOTIDE SEQUENCE</scope>
    <source>
        <strain evidence="4">KCTC 22169</strain>
    </source>
</reference>
<dbReference type="Proteomes" id="UP000626148">
    <property type="component" value="Unassembled WGS sequence"/>
</dbReference>
<dbReference type="CDD" id="cd07572">
    <property type="entry name" value="nit"/>
    <property type="match status" value="1"/>
</dbReference>
<feature type="domain" description="CN hydrolase" evidence="3">
    <location>
        <begin position="1"/>
        <end position="251"/>
    </location>
</feature>
<dbReference type="PROSITE" id="PS50263">
    <property type="entry name" value="CN_HYDROLASE"/>
    <property type="match status" value="1"/>
</dbReference>
<dbReference type="InterPro" id="IPR045254">
    <property type="entry name" value="Nit1/2_C-N_Hydrolase"/>
</dbReference>
<evidence type="ECO:0000259" key="3">
    <source>
        <dbReference type="PROSITE" id="PS50263"/>
    </source>
</evidence>
<proteinExistence type="inferred from homology"/>
<gene>
    <name evidence="4" type="ORF">GCM10007392_33820</name>
</gene>
<dbReference type="SUPFAM" id="SSF56317">
    <property type="entry name" value="Carbon-nitrogen hydrolase"/>
    <property type="match status" value="1"/>
</dbReference>
<name>A0A918NFE1_9GAMM</name>
<evidence type="ECO:0000313" key="4">
    <source>
        <dbReference type="EMBL" id="GGX63159.1"/>
    </source>
</evidence>
<dbReference type="Gene3D" id="3.60.110.10">
    <property type="entry name" value="Carbon-nitrogen hydrolase"/>
    <property type="match status" value="1"/>
</dbReference>
<dbReference type="InterPro" id="IPR003010">
    <property type="entry name" value="C-N_Hydrolase"/>
</dbReference>
<evidence type="ECO:0000256" key="1">
    <source>
        <dbReference type="ARBA" id="ARBA00010613"/>
    </source>
</evidence>
<dbReference type="PROSITE" id="PS01227">
    <property type="entry name" value="UPF0012"/>
    <property type="match status" value="1"/>
</dbReference>
<reference evidence="4" key="1">
    <citation type="journal article" date="2014" name="Int. J. Syst. Evol. Microbiol.">
        <title>Complete genome sequence of Corynebacterium casei LMG S-19264T (=DSM 44701T), isolated from a smear-ripened cheese.</title>
        <authorList>
            <consortium name="US DOE Joint Genome Institute (JGI-PGF)"/>
            <person name="Walter F."/>
            <person name="Albersmeier A."/>
            <person name="Kalinowski J."/>
            <person name="Ruckert C."/>
        </authorList>
    </citation>
    <scope>NUCLEOTIDE SEQUENCE</scope>
    <source>
        <strain evidence="4">KCTC 22169</strain>
    </source>
</reference>
<dbReference type="GO" id="GO:0016811">
    <property type="term" value="F:hydrolase activity, acting on carbon-nitrogen (but not peptide) bonds, in linear amides"/>
    <property type="evidence" value="ECO:0007669"/>
    <property type="project" value="InterPro"/>
</dbReference>
<dbReference type="RefSeq" id="WP_189610831.1">
    <property type="nucleotide sequence ID" value="NZ_BMXR01000008.1"/>
</dbReference>
<dbReference type="Pfam" id="PF00795">
    <property type="entry name" value="CN_hydrolase"/>
    <property type="match status" value="1"/>
</dbReference>
<dbReference type="AlphaFoldDB" id="A0A918NFE1"/>
<organism evidence="4 5">
    <name type="scientific">Saccharospirillum salsuginis</name>
    <dbReference type="NCBI Taxonomy" id="418750"/>
    <lineage>
        <taxon>Bacteria</taxon>
        <taxon>Pseudomonadati</taxon>
        <taxon>Pseudomonadota</taxon>
        <taxon>Gammaproteobacteria</taxon>
        <taxon>Oceanospirillales</taxon>
        <taxon>Saccharospirillaceae</taxon>
        <taxon>Saccharospirillum</taxon>
    </lineage>
</organism>